<dbReference type="STRING" id="490899.DKAM_0325"/>
<proteinExistence type="inferred from homology"/>
<dbReference type="Gene3D" id="3.70.10.10">
    <property type="match status" value="1"/>
</dbReference>
<dbReference type="GO" id="GO:0030337">
    <property type="term" value="F:DNA polymerase processivity factor activity"/>
    <property type="evidence" value="ECO:0007669"/>
    <property type="project" value="UniProtKB-UniRule"/>
</dbReference>
<evidence type="ECO:0000313" key="5">
    <source>
        <dbReference type="EMBL" id="ACL10651.1"/>
    </source>
</evidence>
<keyword evidence="2 3" id="KW-0238">DNA-binding</keyword>
<dbReference type="HAMAP" id="MF_00317">
    <property type="entry name" value="DNApol_clamp_arch"/>
    <property type="match status" value="1"/>
</dbReference>
<reference evidence="5 6" key="1">
    <citation type="journal article" date="2009" name="J. Bacteriol.">
        <title>Complete genome sequence of the anaerobic, protein-degrading hyperthermophilic crenarchaeon Desulfurococcus kamchatkensis.</title>
        <authorList>
            <person name="Ravin N.V."/>
            <person name="Mardanov A.V."/>
            <person name="Beletsky A.V."/>
            <person name="Kublanov I.V."/>
            <person name="Kolganova T.V."/>
            <person name="Lebedinsky A.V."/>
            <person name="Chernyh N.A."/>
            <person name="Bonch-Osmolovskaya E.A."/>
            <person name="Skryabin K.G."/>
        </authorList>
    </citation>
    <scope>NUCLEOTIDE SEQUENCE [LARGE SCALE GENOMIC DNA]</scope>
    <source>
        <strain evidence="6">DSM 18924 / JCM 16383 / VKM B-2413 / 1221n</strain>
    </source>
</reference>
<feature type="domain" description="Proliferating cell nuclear antigen PCNA N-terminal" evidence="4">
    <location>
        <begin position="2"/>
        <end position="108"/>
    </location>
</feature>
<evidence type="ECO:0000256" key="3">
    <source>
        <dbReference type="HAMAP-Rule" id="MF_00317"/>
    </source>
</evidence>
<dbReference type="HOGENOM" id="CLU_043978_1_0_2"/>
<protein>
    <recommendedName>
        <fullName evidence="3">DNA polymerase sliding clamp</fullName>
    </recommendedName>
    <alternativeName>
        <fullName evidence="3">Proliferating cell nuclear antigen homolog</fullName>
        <shortName evidence="3">PCNA</shortName>
    </alternativeName>
</protein>
<dbReference type="InterPro" id="IPR046938">
    <property type="entry name" value="DNA_clamp_sf"/>
</dbReference>
<dbReference type="Pfam" id="PF00705">
    <property type="entry name" value="PCNA_N"/>
    <property type="match status" value="1"/>
</dbReference>
<dbReference type="AlphaFoldDB" id="B8D3H0"/>
<accession>B8D3H0</accession>
<dbReference type="NCBIfam" id="NF002221">
    <property type="entry name" value="PRK01115.1-4"/>
    <property type="match status" value="1"/>
</dbReference>
<name>B8D3H0_DESA1</name>
<dbReference type="KEGG" id="dka:DKAM_0325"/>
<keyword evidence="1 3" id="KW-0235">DNA replication</keyword>
<dbReference type="InterPro" id="IPR022648">
    <property type="entry name" value="Pr_cel_nuc_antig_N"/>
</dbReference>
<gene>
    <name evidence="3" type="primary">pcn</name>
    <name evidence="5" type="ordered locus">DKAM_0325</name>
</gene>
<dbReference type="GeneID" id="7171539"/>
<evidence type="ECO:0000259" key="4">
    <source>
        <dbReference type="Pfam" id="PF00705"/>
    </source>
</evidence>
<comment type="subunit">
    <text evidence="3">Homotrimer. The subunits circularize to form a toroid; DNA passes through its center. Replication factor C (RFC) is required to load the toroid on the DNA.</text>
</comment>
<dbReference type="InterPro" id="IPR000730">
    <property type="entry name" value="Pr_cel_nuc_antig"/>
</dbReference>
<evidence type="ECO:0000256" key="2">
    <source>
        <dbReference type="ARBA" id="ARBA00023125"/>
    </source>
</evidence>
<dbReference type="GO" id="GO:0006275">
    <property type="term" value="P:regulation of DNA replication"/>
    <property type="evidence" value="ECO:0007669"/>
    <property type="project" value="UniProtKB-UniRule"/>
</dbReference>
<dbReference type="eggNOG" id="arCOG00488">
    <property type="taxonomic scope" value="Archaea"/>
</dbReference>
<sequence>MVRMVLPEAKIFRKIIESVGKLADEVAFTVTSNGVSLKALDVDQSSYIEVFLPADMFLEYTVDSEEILGVSISNIKKVLKHLRKGENLIIESNGEFIEFTVSSVAKRRFKFRNLDVSVPEIPEFNLEFKVSAQLVSSNVKKALEDVESVGSLIEIDAPSNDLMVFRAVGSGKVEVKFAAGSTALLSMDVKEPSKSIYDVVKLSTILSITEVSDVVTLEFASKMPLKMEFKIGNGRISYLTAPIEAV</sequence>
<dbReference type="CDD" id="cd00577">
    <property type="entry name" value="PCNA"/>
    <property type="match status" value="1"/>
</dbReference>
<dbReference type="GO" id="GO:0006272">
    <property type="term" value="P:leading strand elongation"/>
    <property type="evidence" value="ECO:0007669"/>
    <property type="project" value="TreeGrafter"/>
</dbReference>
<evidence type="ECO:0000313" key="6">
    <source>
        <dbReference type="Proteomes" id="UP000006903"/>
    </source>
</evidence>
<dbReference type="RefSeq" id="WP_012607993.1">
    <property type="nucleotide sequence ID" value="NC_011766.1"/>
</dbReference>
<evidence type="ECO:0000256" key="1">
    <source>
        <dbReference type="ARBA" id="ARBA00022705"/>
    </source>
</evidence>
<dbReference type="Proteomes" id="UP000006903">
    <property type="component" value="Chromosome"/>
</dbReference>
<comment type="similarity">
    <text evidence="3">Belongs to the PCNA family.</text>
</comment>
<organism evidence="5 6">
    <name type="scientific">Desulfurococcus amylolyticus (strain DSM 18924 / JCM 16383 / VKM B-2413 / 1221n)</name>
    <name type="common">Desulfurococcus kamchatkensis</name>
    <dbReference type="NCBI Taxonomy" id="490899"/>
    <lineage>
        <taxon>Archaea</taxon>
        <taxon>Thermoproteota</taxon>
        <taxon>Thermoprotei</taxon>
        <taxon>Desulfurococcales</taxon>
        <taxon>Desulfurococcaceae</taxon>
        <taxon>Desulfurococcus</taxon>
    </lineage>
</organism>
<dbReference type="PRINTS" id="PR00339">
    <property type="entry name" value="PCNACYCLIN"/>
</dbReference>
<dbReference type="SUPFAM" id="SSF55979">
    <property type="entry name" value="DNA clamp"/>
    <property type="match status" value="2"/>
</dbReference>
<dbReference type="PANTHER" id="PTHR11352">
    <property type="entry name" value="PROLIFERATING CELL NUCLEAR ANTIGEN"/>
    <property type="match status" value="1"/>
</dbReference>
<dbReference type="GO" id="GO:0003677">
    <property type="term" value="F:DNA binding"/>
    <property type="evidence" value="ECO:0007669"/>
    <property type="project" value="UniProtKB-UniRule"/>
</dbReference>
<dbReference type="EMBL" id="CP001140">
    <property type="protein sequence ID" value="ACL10651.1"/>
    <property type="molecule type" value="Genomic_DNA"/>
</dbReference>
<comment type="function">
    <text evidence="3">Sliding clamp subunit that acts as a moving platform for DNA processing. Responsible for tethering the catalytic subunit of DNA polymerase and other proteins to DNA during high-speed replication.</text>
</comment>
<dbReference type="PANTHER" id="PTHR11352:SF0">
    <property type="entry name" value="PROLIFERATING CELL NUCLEAR ANTIGEN"/>
    <property type="match status" value="1"/>
</dbReference>